<organism evidence="5 6">
    <name type="scientific">Acanthaster planci</name>
    <name type="common">Crown-of-thorns starfish</name>
    <dbReference type="NCBI Taxonomy" id="133434"/>
    <lineage>
        <taxon>Eukaryota</taxon>
        <taxon>Metazoa</taxon>
        <taxon>Echinodermata</taxon>
        <taxon>Eleutherozoa</taxon>
        <taxon>Asterozoa</taxon>
        <taxon>Asteroidea</taxon>
        <taxon>Valvatacea</taxon>
        <taxon>Valvatida</taxon>
        <taxon>Acanthasteridae</taxon>
        <taxon>Acanthaster</taxon>
    </lineage>
</organism>
<dbReference type="InterPro" id="IPR002350">
    <property type="entry name" value="Kazal_dom"/>
</dbReference>
<feature type="signal peptide" evidence="3">
    <location>
        <begin position="1"/>
        <end position="27"/>
    </location>
</feature>
<dbReference type="Proteomes" id="UP000694845">
    <property type="component" value="Unplaced"/>
</dbReference>
<name>A0A8B7ZYA1_ACAPL</name>
<dbReference type="Gene3D" id="3.30.60.30">
    <property type="match status" value="1"/>
</dbReference>
<evidence type="ECO:0000313" key="6">
    <source>
        <dbReference type="RefSeq" id="XP_022108541.1"/>
    </source>
</evidence>
<feature type="chain" id="PRO_5034639816" evidence="3">
    <location>
        <begin position="28"/>
        <end position="319"/>
    </location>
</feature>
<dbReference type="AlphaFoldDB" id="A0A8B7ZYA1"/>
<reference evidence="6" key="1">
    <citation type="submission" date="2025-08" db="UniProtKB">
        <authorList>
            <consortium name="RefSeq"/>
        </authorList>
    </citation>
    <scope>IDENTIFICATION</scope>
</reference>
<dbReference type="Pfam" id="PF23244">
    <property type="entry name" value="VWF"/>
    <property type="match status" value="1"/>
</dbReference>
<proteinExistence type="predicted"/>
<gene>
    <name evidence="6" type="primary">LOC110988901</name>
</gene>
<dbReference type="Pfam" id="PF23564">
    <property type="entry name" value="EF-hand_FSTL1"/>
    <property type="match status" value="1"/>
</dbReference>
<dbReference type="KEGG" id="aplc:110988901"/>
<dbReference type="SMART" id="SM00280">
    <property type="entry name" value="KAZAL"/>
    <property type="match status" value="1"/>
</dbReference>
<dbReference type="RefSeq" id="XP_022108541.1">
    <property type="nucleotide sequence ID" value="XM_022252849.1"/>
</dbReference>
<dbReference type="InterPro" id="IPR057020">
    <property type="entry name" value="EF-hand_FSTL1"/>
</dbReference>
<dbReference type="PANTHER" id="PTHR10913">
    <property type="entry name" value="FOLLISTATIN-RELATED"/>
    <property type="match status" value="1"/>
</dbReference>
<dbReference type="PROSITE" id="PS51257">
    <property type="entry name" value="PROKAR_LIPOPROTEIN"/>
    <property type="match status" value="1"/>
</dbReference>
<evidence type="ECO:0000313" key="5">
    <source>
        <dbReference type="Proteomes" id="UP000694845"/>
    </source>
</evidence>
<dbReference type="InterPro" id="IPR011992">
    <property type="entry name" value="EF-hand-dom_pair"/>
</dbReference>
<keyword evidence="1 3" id="KW-0732">Signal</keyword>
<dbReference type="SUPFAM" id="SSF100895">
    <property type="entry name" value="Kazal-type serine protease inhibitors"/>
    <property type="match status" value="1"/>
</dbReference>
<sequence>MVAVKRQMALKRTSLLTLLLLITMVLACSGVLVRSSKTGRRRNTNNEMKGQGALTEGACQGFECGIGQECKMTTEGETICVCIQHCEHQGIRLLCASNGVTYTSECELQRAACRHDAQLFIEHDGVCASLRTDSAKTMSSLNSREHPIACYQDQRDTLQREIVDWLQAIHLPSVLGESSYEALLQDCFVRFDDSQNEFLEPSEFLKFIEHNETLQKASDLYRDYEEDTLLRGLCVDALLAEADENFDWKLSLSEFMKVMMPGFIPPTKLCSLDGKYFMDGEEKRSKCNVCVCACGNWVCTANVCDGKLIAEREFRDVIA</sequence>
<evidence type="ECO:0000256" key="1">
    <source>
        <dbReference type="ARBA" id="ARBA00022729"/>
    </source>
</evidence>
<keyword evidence="2" id="KW-1015">Disulfide bond</keyword>
<feature type="domain" description="Kazal-like" evidence="4">
    <location>
        <begin position="81"/>
        <end position="129"/>
    </location>
</feature>
<keyword evidence="5" id="KW-1185">Reference proteome</keyword>
<dbReference type="OMA" id="SKPVVCY"/>
<dbReference type="OrthoDB" id="88467at2759"/>
<dbReference type="SUPFAM" id="SSF57603">
    <property type="entry name" value="FnI-like domain"/>
    <property type="match status" value="1"/>
</dbReference>
<dbReference type="PROSITE" id="PS51465">
    <property type="entry name" value="KAZAL_2"/>
    <property type="match status" value="1"/>
</dbReference>
<evidence type="ECO:0000259" key="4">
    <source>
        <dbReference type="PROSITE" id="PS51465"/>
    </source>
</evidence>
<accession>A0A8B7ZYA1</accession>
<dbReference type="GO" id="GO:0005615">
    <property type="term" value="C:extracellular space"/>
    <property type="evidence" value="ECO:0007669"/>
    <property type="project" value="TreeGrafter"/>
</dbReference>
<evidence type="ECO:0000256" key="2">
    <source>
        <dbReference type="ARBA" id="ARBA00023157"/>
    </source>
</evidence>
<protein>
    <submittedName>
        <fullName evidence="6">Follistatin-related protein 1-like</fullName>
    </submittedName>
</protein>
<dbReference type="SUPFAM" id="SSF47473">
    <property type="entry name" value="EF-hand"/>
    <property type="match status" value="1"/>
</dbReference>
<dbReference type="PANTHER" id="PTHR10913:SF81">
    <property type="entry name" value="KAZAL-LIKE DOMAIN-CONTAINING PROTEIN"/>
    <property type="match status" value="1"/>
</dbReference>
<dbReference type="GeneID" id="110988901"/>
<dbReference type="GO" id="GO:0030510">
    <property type="term" value="P:regulation of BMP signaling pathway"/>
    <property type="evidence" value="ECO:0007669"/>
    <property type="project" value="TreeGrafter"/>
</dbReference>
<dbReference type="GO" id="GO:0030154">
    <property type="term" value="P:cell differentiation"/>
    <property type="evidence" value="ECO:0007669"/>
    <property type="project" value="TreeGrafter"/>
</dbReference>
<dbReference type="Gene3D" id="1.10.238.10">
    <property type="entry name" value="EF-hand"/>
    <property type="match status" value="1"/>
</dbReference>
<dbReference type="Pfam" id="PF07648">
    <property type="entry name" value="Kazal_2"/>
    <property type="match status" value="1"/>
</dbReference>
<evidence type="ECO:0000256" key="3">
    <source>
        <dbReference type="SAM" id="SignalP"/>
    </source>
</evidence>
<dbReference type="InterPro" id="IPR050653">
    <property type="entry name" value="Prot_Inhib_GrowthFact_Antg"/>
</dbReference>
<dbReference type="InterPro" id="IPR036058">
    <property type="entry name" value="Kazal_dom_sf"/>
</dbReference>